<protein>
    <submittedName>
        <fullName evidence="3">Unannotated protein</fullName>
    </submittedName>
</protein>
<reference evidence="3" key="1">
    <citation type="submission" date="2020-05" db="EMBL/GenBank/DDBJ databases">
        <authorList>
            <person name="Chiriac C."/>
            <person name="Salcher M."/>
            <person name="Ghai R."/>
            <person name="Kavagutti S V."/>
        </authorList>
    </citation>
    <scope>NUCLEOTIDE SEQUENCE</scope>
</reference>
<organism evidence="3">
    <name type="scientific">freshwater metagenome</name>
    <dbReference type="NCBI Taxonomy" id="449393"/>
    <lineage>
        <taxon>unclassified sequences</taxon>
        <taxon>metagenomes</taxon>
        <taxon>ecological metagenomes</taxon>
    </lineage>
</organism>
<keyword evidence="2" id="KW-0560">Oxidoreductase</keyword>
<name>A0A6J7KLF1_9ZZZZ</name>
<comment type="similarity">
    <text evidence="1">Belongs to the short-chain dehydrogenases/reductases (SDR) family.</text>
</comment>
<dbReference type="Gene3D" id="3.40.50.720">
    <property type="entry name" value="NAD(P)-binding Rossmann-like Domain"/>
    <property type="match status" value="1"/>
</dbReference>
<dbReference type="PANTHER" id="PTHR43477">
    <property type="entry name" value="DIHYDROANTICAPSIN 7-DEHYDROGENASE"/>
    <property type="match status" value="1"/>
</dbReference>
<dbReference type="SUPFAM" id="SSF51735">
    <property type="entry name" value="NAD(P)-binding Rossmann-fold domains"/>
    <property type="match status" value="1"/>
</dbReference>
<proteinExistence type="inferred from homology"/>
<evidence type="ECO:0000256" key="1">
    <source>
        <dbReference type="ARBA" id="ARBA00006484"/>
    </source>
</evidence>
<accession>A0A6J7KLF1</accession>
<dbReference type="InterPro" id="IPR036291">
    <property type="entry name" value="NAD(P)-bd_dom_sf"/>
</dbReference>
<dbReference type="PRINTS" id="PR00081">
    <property type="entry name" value="GDHRDH"/>
</dbReference>
<dbReference type="InterPro" id="IPR051122">
    <property type="entry name" value="SDR_DHRS6-like"/>
</dbReference>
<sequence>MAQRIAVVTGASGHLGRHLVAGLTARGLSVLAVSRSGAAPGVGEAASLAADLSRDDVVDVVRAALPDGELAMLVHAAGLPGSSGVATVEPGLPAVAVDLKVGGLLRLLRAVDDRIVDHSRIVAVGGHLGSEPTEHAPLAGIANAALASVVRQLVGPLGRRGATVHLVAPGPFESPRTERLIASKAAGEGVSVDQMREAMIADTPLGRMPTAEEVAAIIVGLLDPAADLLTGSTLALDAGLRRGLF</sequence>
<dbReference type="AlphaFoldDB" id="A0A6J7KLF1"/>
<dbReference type="GO" id="GO:0016491">
    <property type="term" value="F:oxidoreductase activity"/>
    <property type="evidence" value="ECO:0007669"/>
    <property type="project" value="UniProtKB-KW"/>
</dbReference>
<dbReference type="InterPro" id="IPR002347">
    <property type="entry name" value="SDR_fam"/>
</dbReference>
<dbReference type="EMBL" id="CAFBNF010000233">
    <property type="protein sequence ID" value="CAB4956880.1"/>
    <property type="molecule type" value="Genomic_DNA"/>
</dbReference>
<evidence type="ECO:0000313" key="3">
    <source>
        <dbReference type="EMBL" id="CAB4956880.1"/>
    </source>
</evidence>
<evidence type="ECO:0000256" key="2">
    <source>
        <dbReference type="ARBA" id="ARBA00023002"/>
    </source>
</evidence>
<gene>
    <name evidence="3" type="ORF">UFOPK3773_01746</name>
</gene>
<dbReference type="PANTHER" id="PTHR43477:SF1">
    <property type="entry name" value="DIHYDROANTICAPSIN 7-DEHYDROGENASE"/>
    <property type="match status" value="1"/>
</dbReference>
<dbReference type="Pfam" id="PF13561">
    <property type="entry name" value="adh_short_C2"/>
    <property type="match status" value="1"/>
</dbReference>